<keyword evidence="1" id="KW-0812">Transmembrane</keyword>
<gene>
    <name evidence="3" type="ORF">ARMSODRAFT_1028137</name>
</gene>
<keyword evidence="1" id="KW-0472">Membrane</keyword>
<dbReference type="EMBL" id="KZ293534">
    <property type="protein sequence ID" value="PBK58597.1"/>
    <property type="molecule type" value="Genomic_DNA"/>
</dbReference>
<reference evidence="4" key="1">
    <citation type="journal article" date="2017" name="Nat. Ecol. Evol.">
        <title>Genome expansion and lineage-specific genetic innovations in the forest pathogenic fungi Armillaria.</title>
        <authorList>
            <person name="Sipos G."/>
            <person name="Prasanna A.N."/>
            <person name="Walter M.C."/>
            <person name="O'Connor E."/>
            <person name="Balint B."/>
            <person name="Krizsan K."/>
            <person name="Kiss B."/>
            <person name="Hess J."/>
            <person name="Varga T."/>
            <person name="Slot J."/>
            <person name="Riley R."/>
            <person name="Boka B."/>
            <person name="Rigling D."/>
            <person name="Barry K."/>
            <person name="Lee J."/>
            <person name="Mihaltcheva S."/>
            <person name="LaButti K."/>
            <person name="Lipzen A."/>
            <person name="Waldron R."/>
            <person name="Moloney N.M."/>
            <person name="Sperisen C."/>
            <person name="Kredics L."/>
            <person name="Vagvoelgyi C."/>
            <person name="Patrignani A."/>
            <person name="Fitzpatrick D."/>
            <person name="Nagy I."/>
            <person name="Doyle S."/>
            <person name="Anderson J.B."/>
            <person name="Grigoriev I.V."/>
            <person name="Gueldener U."/>
            <person name="Muensterkoetter M."/>
            <person name="Nagy L.G."/>
        </authorList>
    </citation>
    <scope>NUCLEOTIDE SEQUENCE [LARGE SCALE GENOMIC DNA]</scope>
    <source>
        <strain evidence="4">28-4</strain>
    </source>
</reference>
<keyword evidence="1" id="KW-1133">Transmembrane helix</keyword>
<name>A0A2H3B1W7_9AGAR</name>
<accession>A0A2H3B1W7</accession>
<dbReference type="InterPro" id="IPR024977">
    <property type="entry name" value="Apc4-like_WD40_dom"/>
</dbReference>
<feature type="domain" description="Anaphase-promoting complex subunit 4-like WD40" evidence="2">
    <location>
        <begin position="17"/>
        <end position="67"/>
    </location>
</feature>
<keyword evidence="4" id="KW-1185">Reference proteome</keyword>
<dbReference type="InterPro" id="IPR015943">
    <property type="entry name" value="WD40/YVTN_repeat-like_dom_sf"/>
</dbReference>
<evidence type="ECO:0000313" key="4">
    <source>
        <dbReference type="Proteomes" id="UP000218334"/>
    </source>
</evidence>
<organism evidence="3 4">
    <name type="scientific">Armillaria solidipes</name>
    <dbReference type="NCBI Taxonomy" id="1076256"/>
    <lineage>
        <taxon>Eukaryota</taxon>
        <taxon>Fungi</taxon>
        <taxon>Dikarya</taxon>
        <taxon>Basidiomycota</taxon>
        <taxon>Agaricomycotina</taxon>
        <taxon>Agaricomycetes</taxon>
        <taxon>Agaricomycetidae</taxon>
        <taxon>Agaricales</taxon>
        <taxon>Marasmiineae</taxon>
        <taxon>Physalacriaceae</taxon>
        <taxon>Armillaria</taxon>
    </lineage>
</organism>
<evidence type="ECO:0000256" key="1">
    <source>
        <dbReference type="SAM" id="Phobius"/>
    </source>
</evidence>
<protein>
    <recommendedName>
        <fullName evidence="2">Anaphase-promoting complex subunit 4-like WD40 domain-containing protein</fullName>
    </recommendedName>
</protein>
<dbReference type="STRING" id="1076256.A0A2H3B1W7"/>
<dbReference type="Proteomes" id="UP000218334">
    <property type="component" value="Unassembled WGS sequence"/>
</dbReference>
<evidence type="ECO:0000259" key="2">
    <source>
        <dbReference type="Pfam" id="PF12894"/>
    </source>
</evidence>
<dbReference type="SUPFAM" id="SSF50978">
    <property type="entry name" value="WD40 repeat-like"/>
    <property type="match status" value="1"/>
</dbReference>
<feature type="transmembrane region" description="Helical" evidence="1">
    <location>
        <begin position="354"/>
        <end position="378"/>
    </location>
</feature>
<dbReference type="InterPro" id="IPR036322">
    <property type="entry name" value="WD40_repeat_dom_sf"/>
</dbReference>
<sequence length="405" mass="44959">MPNYRLLKRFKGLHLDSINAIAFSPDGSMMASADDQGKIIVTLTVNGRNVNTFSIAGASVTVLRWYSNDSALLFAGLRSGKLYACVVSPGAYVPREPTWICDLAGPIRVCLVDSTSKRMVIGHGNSVSVLRQIALYDWQLSTTIAQPVDNVLKPLNFEDPALVPTGVHIPPSAPNQLLISYLDHGILCYDLDEDITIWRVWSDRRIGASALSIKGDTFVATNLYDGIDFYSTVKRTRINRAALHILENVLIPIEFIHEDESVLVGSSTGIAVILSTELGREQQVLVHGSSHDLIQAVDYTVYGGRQYIATGDSEKGDDTQLQVWVSVDSKQRAWLSEDLLRIPLNGLYNPSKRVFLYLFVAVSVYLMIFSDVSFRAMIWNSWSPLGQRLSTMLRSLSDRVARMSE</sequence>
<dbReference type="Pfam" id="PF12894">
    <property type="entry name" value="ANAPC4_WD40"/>
    <property type="match status" value="1"/>
</dbReference>
<proteinExistence type="predicted"/>
<dbReference type="Gene3D" id="2.130.10.10">
    <property type="entry name" value="YVTN repeat-like/Quinoprotein amine dehydrogenase"/>
    <property type="match status" value="1"/>
</dbReference>
<evidence type="ECO:0000313" key="3">
    <source>
        <dbReference type="EMBL" id="PBK58597.1"/>
    </source>
</evidence>
<dbReference type="AlphaFoldDB" id="A0A2H3B1W7"/>